<dbReference type="AlphaFoldDB" id="A0A8X6RD12"/>
<dbReference type="InterPro" id="IPR001878">
    <property type="entry name" value="Znf_CCHC"/>
</dbReference>
<dbReference type="GO" id="GO:0008270">
    <property type="term" value="F:zinc ion binding"/>
    <property type="evidence" value="ECO:0007669"/>
    <property type="project" value="InterPro"/>
</dbReference>
<dbReference type="SUPFAM" id="SSF57756">
    <property type="entry name" value="Retrovirus zinc finger-like domains"/>
    <property type="match status" value="1"/>
</dbReference>
<feature type="compositionally biased region" description="Polar residues" evidence="1">
    <location>
        <begin position="1"/>
        <end position="10"/>
    </location>
</feature>
<gene>
    <name evidence="3" type="primary">ORF1</name>
    <name evidence="3" type="ORF">TNCV_3180421</name>
</gene>
<dbReference type="Pfam" id="PF07530">
    <property type="entry name" value="PRE_C2HC"/>
    <property type="match status" value="1"/>
</dbReference>
<evidence type="ECO:0000256" key="1">
    <source>
        <dbReference type="SAM" id="MobiDB-lite"/>
    </source>
</evidence>
<organism evidence="3 4">
    <name type="scientific">Trichonephila clavipes</name>
    <name type="common">Golden silk orbweaver</name>
    <name type="synonym">Nephila clavipes</name>
    <dbReference type="NCBI Taxonomy" id="2585209"/>
    <lineage>
        <taxon>Eukaryota</taxon>
        <taxon>Metazoa</taxon>
        <taxon>Ecdysozoa</taxon>
        <taxon>Arthropoda</taxon>
        <taxon>Chelicerata</taxon>
        <taxon>Arachnida</taxon>
        <taxon>Araneae</taxon>
        <taxon>Araneomorphae</taxon>
        <taxon>Entelegynae</taxon>
        <taxon>Araneoidea</taxon>
        <taxon>Nephilidae</taxon>
        <taxon>Trichonephila</taxon>
    </lineage>
</organism>
<evidence type="ECO:0000313" key="4">
    <source>
        <dbReference type="Proteomes" id="UP000887159"/>
    </source>
</evidence>
<dbReference type="EMBL" id="BMAU01021164">
    <property type="protein sequence ID" value="GFX92738.1"/>
    <property type="molecule type" value="Genomic_DNA"/>
</dbReference>
<feature type="region of interest" description="Disordered" evidence="1">
    <location>
        <begin position="112"/>
        <end position="148"/>
    </location>
</feature>
<feature type="domain" description="CCHC-type" evidence="2">
    <location>
        <begin position="372"/>
        <end position="387"/>
    </location>
</feature>
<feature type="region of interest" description="Disordered" evidence="1">
    <location>
        <begin position="1"/>
        <end position="20"/>
    </location>
</feature>
<keyword evidence="4" id="KW-1185">Reference proteome</keyword>
<accession>A0A8X6RD12</accession>
<comment type="caution">
    <text evidence="3">The sequence shown here is derived from an EMBL/GenBank/DDBJ whole genome shotgun (WGS) entry which is preliminary data.</text>
</comment>
<dbReference type="InterPro" id="IPR006579">
    <property type="entry name" value="Pre_C2HC_dom"/>
</dbReference>
<proteinExistence type="predicted"/>
<sequence>MATDQSNPMECQNIPLPHSRPGTPTDLFTNCERLNQVQSEIKKFTLLTIGARDSLNSLAPFMSIDDPEVTELFNRHKFYQEELHRSECEYGTLPPCSTLGCTIHGTPPASPAKNLNEYPALPTINSNNNSNKRKESDDGFISPSRRQTIKKPNLITNSNFTLEVANVFSNLPDQDIAGTSNSQTNTQENTSVDNSNQIKKFLPPPVHLLCTDTIRGTMKTINTAFPKLRSKLSGEFIKLYSDNSEQYRKLLHFVEENKFQFHSITPKQDRPIKVVIKGLPRDSNIEDIQEDLLEQGFHDCKVTQLIGRITKQKLPVFMVTLPRNINNTKIFDLKYLSYLSIRVEGYEGKGVTQCYSCNRFNHTAQNCHMNPRCIKCGQAHQTKECPIKRVENTHCINCKTYGHMANYSKCPLYPKPRKGKTLKNN</sequence>
<evidence type="ECO:0000259" key="2">
    <source>
        <dbReference type="SMART" id="SM00343"/>
    </source>
</evidence>
<feature type="region of interest" description="Disordered" evidence="1">
    <location>
        <begin position="175"/>
        <end position="198"/>
    </location>
</feature>
<reference evidence="3" key="1">
    <citation type="submission" date="2020-08" db="EMBL/GenBank/DDBJ databases">
        <title>Multicomponent nature underlies the extraordinary mechanical properties of spider dragline silk.</title>
        <authorList>
            <person name="Kono N."/>
            <person name="Nakamura H."/>
            <person name="Mori M."/>
            <person name="Yoshida Y."/>
            <person name="Ohtoshi R."/>
            <person name="Malay A.D."/>
            <person name="Moran D.A.P."/>
            <person name="Tomita M."/>
            <person name="Numata K."/>
            <person name="Arakawa K."/>
        </authorList>
    </citation>
    <scope>NUCLEOTIDE SEQUENCE</scope>
</reference>
<dbReference type="GO" id="GO:0003676">
    <property type="term" value="F:nucleic acid binding"/>
    <property type="evidence" value="ECO:0007669"/>
    <property type="project" value="InterPro"/>
</dbReference>
<feature type="domain" description="CCHC-type" evidence="2">
    <location>
        <begin position="353"/>
        <end position="369"/>
    </location>
</feature>
<evidence type="ECO:0000313" key="3">
    <source>
        <dbReference type="EMBL" id="GFX92738.1"/>
    </source>
</evidence>
<protein>
    <submittedName>
        <fullName evidence="3">Nucleic-acid-binding protein from transposon X-element</fullName>
    </submittedName>
</protein>
<dbReference type="SMART" id="SM00343">
    <property type="entry name" value="ZnF_C2HC"/>
    <property type="match status" value="3"/>
</dbReference>
<name>A0A8X6RD12_TRICX</name>
<feature type="domain" description="CCHC-type" evidence="2">
    <location>
        <begin position="394"/>
        <end position="412"/>
    </location>
</feature>
<feature type="compositionally biased region" description="Low complexity" evidence="1">
    <location>
        <begin position="179"/>
        <end position="191"/>
    </location>
</feature>
<dbReference type="Proteomes" id="UP000887159">
    <property type="component" value="Unassembled WGS sequence"/>
</dbReference>
<dbReference type="InterPro" id="IPR036875">
    <property type="entry name" value="Znf_CCHC_sf"/>
</dbReference>